<sequence length="45" mass="5057">MFSDLVPALKTGGVFRGFSGKNFTKDFPDDDRMFPGAFPRIGLFR</sequence>
<gene>
    <name evidence="1" type="ORF">GXY_04409</name>
</gene>
<protein>
    <submittedName>
        <fullName evidence="1">Uncharacterized protein</fullName>
    </submittedName>
</protein>
<dbReference type="EMBL" id="ADTV01000013">
    <property type="protein sequence ID" value="EFG85188.1"/>
    <property type="molecule type" value="Genomic_DNA"/>
</dbReference>
<comment type="caution">
    <text evidence="1">The sequence shown here is derived from an EMBL/GenBank/DDBJ whole genome shotgun (WGS) entry which is preliminary data.</text>
</comment>
<evidence type="ECO:0000313" key="2">
    <source>
        <dbReference type="Proteomes" id="UP000006468"/>
    </source>
</evidence>
<reference evidence="1 2" key="1">
    <citation type="journal article" date="2010" name="J. Bacteriol.">
        <title>Genome sequence of a cellulose-producing bacterium, Gluconacetobacter hansenii ATCC 23769.</title>
        <authorList>
            <person name="Iyer P.R."/>
            <person name="Geib S.M."/>
            <person name="Catchmark J."/>
            <person name="Kao T.H."/>
            <person name="Tien M."/>
        </authorList>
    </citation>
    <scope>NUCLEOTIDE SEQUENCE [LARGE SCALE GENOMIC DNA]</scope>
    <source>
        <strain evidence="1 2">ATCC 23769</strain>
    </source>
</reference>
<dbReference type="AlphaFoldDB" id="D5QCM8"/>
<dbReference type="Proteomes" id="UP000006468">
    <property type="component" value="Chromosome"/>
</dbReference>
<evidence type="ECO:0000313" key="1">
    <source>
        <dbReference type="EMBL" id="EFG85188.1"/>
    </source>
</evidence>
<proteinExistence type="predicted"/>
<organism evidence="1 2">
    <name type="scientific">Novacetimonas hansenii ATCC 23769</name>
    <dbReference type="NCBI Taxonomy" id="714995"/>
    <lineage>
        <taxon>Bacteria</taxon>
        <taxon>Pseudomonadati</taxon>
        <taxon>Pseudomonadota</taxon>
        <taxon>Alphaproteobacteria</taxon>
        <taxon>Acetobacterales</taxon>
        <taxon>Acetobacteraceae</taxon>
        <taxon>Novacetimonas</taxon>
    </lineage>
</organism>
<dbReference type="HOGENOM" id="CLU_3201056_0_0_5"/>
<accession>D5QCM8</accession>
<name>D5QCM8_NOVHA</name>